<evidence type="ECO:0000256" key="1">
    <source>
        <dbReference type="ARBA" id="ARBA00022737"/>
    </source>
</evidence>
<dbReference type="InterPro" id="IPR036388">
    <property type="entry name" value="WH-like_DNA-bd_sf"/>
</dbReference>
<dbReference type="SUPFAM" id="SSF55804">
    <property type="entry name" value="Phoshotransferase/anion transport protein"/>
    <property type="match status" value="1"/>
</dbReference>
<dbReference type="Pfam" id="PF00874">
    <property type="entry name" value="PRD"/>
    <property type="match status" value="2"/>
</dbReference>
<dbReference type="AlphaFoldDB" id="A0A2N0Z5G0"/>
<keyword evidence="3" id="KW-0010">Activator</keyword>
<evidence type="ECO:0000313" key="8">
    <source>
        <dbReference type="Proteomes" id="UP000233375"/>
    </source>
</evidence>
<dbReference type="InterPro" id="IPR002178">
    <property type="entry name" value="PTS_EIIA_type-2_dom"/>
</dbReference>
<dbReference type="Proteomes" id="UP000233375">
    <property type="component" value="Unassembled WGS sequence"/>
</dbReference>
<name>A0A2N0Z5G0_9BACI</name>
<dbReference type="PANTHER" id="PTHR30185:SF12">
    <property type="entry name" value="TRANSCRIPTIONAL REGULATOR MANR"/>
    <property type="match status" value="1"/>
</dbReference>
<dbReference type="RefSeq" id="WP_101176225.1">
    <property type="nucleotide sequence ID" value="NZ_PISE01000011.1"/>
</dbReference>
<dbReference type="Gene3D" id="1.10.10.10">
    <property type="entry name" value="Winged helix-like DNA-binding domain superfamily/Winged helix DNA-binding domain"/>
    <property type="match status" value="2"/>
</dbReference>
<evidence type="ECO:0000313" key="7">
    <source>
        <dbReference type="EMBL" id="PKG24748.1"/>
    </source>
</evidence>
<dbReference type="OrthoDB" id="3710983at2"/>
<dbReference type="Pfam" id="PF08279">
    <property type="entry name" value="HTH_11"/>
    <property type="match status" value="1"/>
</dbReference>
<dbReference type="SUPFAM" id="SSF63520">
    <property type="entry name" value="PTS-regulatory domain, PRD"/>
    <property type="match status" value="2"/>
</dbReference>
<dbReference type="InterPro" id="IPR016152">
    <property type="entry name" value="PTrfase/Anion_transptr"/>
</dbReference>
<dbReference type="Gene3D" id="1.10.1790.10">
    <property type="entry name" value="PRD domain"/>
    <property type="match status" value="2"/>
</dbReference>
<dbReference type="PANTHER" id="PTHR30185">
    <property type="entry name" value="CRYPTIC BETA-GLUCOSIDE BGL OPERON ANTITERMINATOR"/>
    <property type="match status" value="1"/>
</dbReference>
<dbReference type="InterPro" id="IPR050661">
    <property type="entry name" value="BglG_antiterminators"/>
</dbReference>
<dbReference type="Pfam" id="PF05043">
    <property type="entry name" value="Mga"/>
    <property type="match status" value="1"/>
</dbReference>
<dbReference type="InterPro" id="IPR007737">
    <property type="entry name" value="Mga_HTH"/>
</dbReference>
<accession>A0A2N0Z5G0</accession>
<evidence type="ECO:0000256" key="3">
    <source>
        <dbReference type="ARBA" id="ARBA00023159"/>
    </source>
</evidence>
<evidence type="ECO:0000256" key="2">
    <source>
        <dbReference type="ARBA" id="ARBA00023015"/>
    </source>
</evidence>
<dbReference type="InterPro" id="IPR011608">
    <property type="entry name" value="PRD"/>
</dbReference>
<organism evidence="7 8">
    <name type="scientific">Niallia nealsonii</name>
    <dbReference type="NCBI Taxonomy" id="115979"/>
    <lineage>
        <taxon>Bacteria</taxon>
        <taxon>Bacillati</taxon>
        <taxon>Bacillota</taxon>
        <taxon>Bacilli</taxon>
        <taxon>Bacillales</taxon>
        <taxon>Bacillaceae</taxon>
        <taxon>Niallia</taxon>
    </lineage>
</organism>
<feature type="domain" description="PTS EIIA type-2" evidence="5">
    <location>
        <begin position="494"/>
        <end position="632"/>
    </location>
</feature>
<keyword evidence="4" id="KW-0804">Transcription</keyword>
<dbReference type="InterPro" id="IPR036634">
    <property type="entry name" value="PRD_sf"/>
</dbReference>
<evidence type="ECO:0000256" key="4">
    <source>
        <dbReference type="ARBA" id="ARBA00023163"/>
    </source>
</evidence>
<comment type="caution">
    <text evidence="7">The sequence shown here is derived from an EMBL/GenBank/DDBJ whole genome shotgun (WGS) entry which is preliminary data.</text>
</comment>
<dbReference type="PROSITE" id="PS51094">
    <property type="entry name" value="PTS_EIIA_TYPE_2"/>
    <property type="match status" value="1"/>
</dbReference>
<gene>
    <name evidence="7" type="ORF">CWS01_05725</name>
</gene>
<evidence type="ECO:0000259" key="5">
    <source>
        <dbReference type="PROSITE" id="PS51094"/>
    </source>
</evidence>
<protein>
    <submittedName>
        <fullName evidence="7">Transcription antiterminator BglG</fullName>
    </submittedName>
</protein>
<keyword evidence="8" id="KW-1185">Reference proteome</keyword>
<dbReference type="Gene3D" id="3.40.930.10">
    <property type="entry name" value="Mannitol-specific EII, Chain A"/>
    <property type="match status" value="1"/>
</dbReference>
<feature type="domain" description="PRD" evidence="6">
    <location>
        <begin position="172"/>
        <end position="275"/>
    </location>
</feature>
<reference evidence="7 8" key="1">
    <citation type="journal article" date="2003" name="Int. J. Syst. Evol. Microbiol.">
        <title>Bacillus nealsonii sp. nov., isolated from a spacecraft-assembly facility, whose spores are gamma-radiation resistant.</title>
        <authorList>
            <person name="Venkateswaran K."/>
            <person name="Kempf M."/>
            <person name="Chen F."/>
            <person name="Satomi M."/>
            <person name="Nicholson W."/>
            <person name="Kern R."/>
        </authorList>
    </citation>
    <scope>NUCLEOTIDE SEQUENCE [LARGE SCALE GENOMIC DNA]</scope>
    <source>
        <strain evidence="7 8">FO-92</strain>
    </source>
</reference>
<evidence type="ECO:0000259" key="6">
    <source>
        <dbReference type="PROSITE" id="PS51372"/>
    </source>
</evidence>
<keyword evidence="2" id="KW-0805">Transcription regulation</keyword>
<keyword evidence="1" id="KW-0677">Repeat</keyword>
<sequence length="633" mass="72351">MNSKYRNILRYLSAQNDWTSSAKLANTLGISKRSVKTYIADINSMELGLISSSNKGYQVDLKKLNSFFASMNNAIPQSQKERAEYLLKCLVNADSPLNIFDLSEELFISEVTLKGDLRKVKKNLADYNLELKIYGDTIQIVGQEKSKRKLMSSILYSETNDNFLDIEKLKAAFEGYDIDYIRDVIAEIFSTYHYFTNDYSLTNVILHIAIAIDRMKNGFIYTQQADREANLEKEYKIANEIAKRLEVHFGVKYSEGEMLDLAFLISSSGTSINFMHLQLSDLQDVAGLRCLNLVKRILEDLENNYYIVIEDADVLVRLTLHIKNLLMRLENNFSSKNPLTAAIKQNCPSIYDCAVHVSYTIKEETGYTINDDEIAYIAFHLGYALEMQKQANSKITCSILFPFYYNFNVHLMEKLTQYFGEDLLIQHVVTNESDLDALNSDLIISAVQLNLVPKVPFVLINPLFSNADKNKVANKIKEIKETKQKELFKKNLEAMMDEQLFNIDHSVRTKEETLKMMCKMMNKKEFVDTSFLANVIEREAMSSTAFGRIAIPHAIKMNAKKTGMFVFINDKGIKWNDLTVNLVLLISVSKDDRRLFHDVFDSLAAILTEEGNVSQILTAGDYQEFVDLIVGCF</sequence>
<dbReference type="GO" id="GO:0006355">
    <property type="term" value="P:regulation of DNA-templated transcription"/>
    <property type="evidence" value="ECO:0007669"/>
    <property type="project" value="InterPro"/>
</dbReference>
<proteinExistence type="predicted"/>
<dbReference type="InterPro" id="IPR013196">
    <property type="entry name" value="HTH_11"/>
</dbReference>
<dbReference type="Pfam" id="PF00359">
    <property type="entry name" value="PTS_EIIA_2"/>
    <property type="match status" value="1"/>
</dbReference>
<dbReference type="PROSITE" id="PS51372">
    <property type="entry name" value="PRD_2"/>
    <property type="match status" value="2"/>
</dbReference>
<dbReference type="EMBL" id="PISE01000011">
    <property type="protein sequence ID" value="PKG24748.1"/>
    <property type="molecule type" value="Genomic_DNA"/>
</dbReference>
<feature type="domain" description="PRD" evidence="6">
    <location>
        <begin position="285"/>
        <end position="391"/>
    </location>
</feature>